<protein>
    <submittedName>
        <fullName evidence="1">Uncharacterized protein</fullName>
    </submittedName>
</protein>
<name>A0A4C1WHS7_EUMVA</name>
<evidence type="ECO:0000313" key="1">
    <source>
        <dbReference type="EMBL" id="GBP49919.1"/>
    </source>
</evidence>
<proteinExistence type="predicted"/>
<organism evidence="1 2">
    <name type="scientific">Eumeta variegata</name>
    <name type="common">Bagworm moth</name>
    <name type="synonym">Eumeta japonica</name>
    <dbReference type="NCBI Taxonomy" id="151549"/>
    <lineage>
        <taxon>Eukaryota</taxon>
        <taxon>Metazoa</taxon>
        <taxon>Ecdysozoa</taxon>
        <taxon>Arthropoda</taxon>
        <taxon>Hexapoda</taxon>
        <taxon>Insecta</taxon>
        <taxon>Pterygota</taxon>
        <taxon>Neoptera</taxon>
        <taxon>Endopterygota</taxon>
        <taxon>Lepidoptera</taxon>
        <taxon>Glossata</taxon>
        <taxon>Ditrysia</taxon>
        <taxon>Tineoidea</taxon>
        <taxon>Psychidae</taxon>
        <taxon>Oiketicinae</taxon>
        <taxon>Eumeta</taxon>
    </lineage>
</organism>
<dbReference type="EMBL" id="BGZK01000554">
    <property type="protein sequence ID" value="GBP49919.1"/>
    <property type="molecule type" value="Genomic_DNA"/>
</dbReference>
<dbReference type="OrthoDB" id="7454848at2759"/>
<gene>
    <name evidence="1" type="ORF">EVAR_29532_1</name>
</gene>
<reference evidence="1 2" key="1">
    <citation type="journal article" date="2019" name="Commun. Biol.">
        <title>The bagworm genome reveals a unique fibroin gene that provides high tensile strength.</title>
        <authorList>
            <person name="Kono N."/>
            <person name="Nakamura H."/>
            <person name="Ohtoshi R."/>
            <person name="Tomita M."/>
            <person name="Numata K."/>
            <person name="Arakawa K."/>
        </authorList>
    </citation>
    <scope>NUCLEOTIDE SEQUENCE [LARGE SCALE GENOMIC DNA]</scope>
</reference>
<accession>A0A4C1WHS7</accession>
<evidence type="ECO:0000313" key="2">
    <source>
        <dbReference type="Proteomes" id="UP000299102"/>
    </source>
</evidence>
<comment type="caution">
    <text evidence="1">The sequence shown here is derived from an EMBL/GenBank/DDBJ whole genome shotgun (WGS) entry which is preliminary data.</text>
</comment>
<dbReference type="Proteomes" id="UP000299102">
    <property type="component" value="Unassembled WGS sequence"/>
</dbReference>
<sequence>MEKSENVLSPKFETELPIHHSSTEEINKHFLTLPGSSPGGGKVAKRAIAVGRPRLGAGGGARHWPRRLSPFLSGLSFSLSVLRRLVPLLLARLRLRQTCYVITVGAHSVKFSVSPRVVAALARVPRTVSSEDCAIRPVCDTHTQCIVYEPTVEIV</sequence>
<keyword evidence="2" id="KW-1185">Reference proteome</keyword>
<dbReference type="AlphaFoldDB" id="A0A4C1WHS7"/>